<evidence type="ECO:0000313" key="2">
    <source>
        <dbReference type="EMBL" id="MBW0471160.1"/>
    </source>
</evidence>
<evidence type="ECO:0000256" key="1">
    <source>
        <dbReference type="SAM" id="MobiDB-lite"/>
    </source>
</evidence>
<dbReference type="EMBL" id="AVOT02002680">
    <property type="protein sequence ID" value="MBW0471160.1"/>
    <property type="molecule type" value="Genomic_DNA"/>
</dbReference>
<organism evidence="2 3">
    <name type="scientific">Austropuccinia psidii MF-1</name>
    <dbReference type="NCBI Taxonomy" id="1389203"/>
    <lineage>
        <taxon>Eukaryota</taxon>
        <taxon>Fungi</taxon>
        <taxon>Dikarya</taxon>
        <taxon>Basidiomycota</taxon>
        <taxon>Pucciniomycotina</taxon>
        <taxon>Pucciniomycetes</taxon>
        <taxon>Pucciniales</taxon>
        <taxon>Sphaerophragmiaceae</taxon>
        <taxon>Austropuccinia</taxon>
    </lineage>
</organism>
<sequence>MEFIRGIEMIKEDFELPDKFLEAIFNTLFTNSAYRWYNKLKQAHGHQSWTWSKTKIINKLENYSWRFIIETAFESAKFNSDKEKPLPWFCQQKDRLTELYPEIPDFMIHRNILIKCGGEFELDFQGRTTEKFAAEDIINMIEKLTTRNRIGSSRVDLQASSNEPCQDCVNKNPQENSNNMNYKSANTIRKWPIF</sequence>
<proteinExistence type="predicted"/>
<keyword evidence="3" id="KW-1185">Reference proteome</keyword>
<name>A0A9Q3GLC8_9BASI</name>
<gene>
    <name evidence="2" type="ORF">O181_010875</name>
</gene>
<dbReference type="AlphaFoldDB" id="A0A9Q3GLC8"/>
<accession>A0A9Q3GLC8</accession>
<evidence type="ECO:0000313" key="3">
    <source>
        <dbReference type="Proteomes" id="UP000765509"/>
    </source>
</evidence>
<feature type="region of interest" description="Disordered" evidence="1">
    <location>
        <begin position="162"/>
        <end position="181"/>
    </location>
</feature>
<comment type="caution">
    <text evidence="2">The sequence shown here is derived from an EMBL/GenBank/DDBJ whole genome shotgun (WGS) entry which is preliminary data.</text>
</comment>
<protein>
    <submittedName>
        <fullName evidence="2">Uncharacterized protein</fullName>
    </submittedName>
</protein>
<reference evidence="2" key="1">
    <citation type="submission" date="2021-03" db="EMBL/GenBank/DDBJ databases">
        <title>Draft genome sequence of rust myrtle Austropuccinia psidii MF-1, a brazilian biotype.</title>
        <authorList>
            <person name="Quecine M.C."/>
            <person name="Pachon D.M.R."/>
            <person name="Bonatelli M.L."/>
            <person name="Correr F.H."/>
            <person name="Franceschini L.M."/>
            <person name="Leite T.F."/>
            <person name="Margarido G.R.A."/>
            <person name="Almeida C.A."/>
            <person name="Ferrarezi J.A."/>
            <person name="Labate C.A."/>
        </authorList>
    </citation>
    <scope>NUCLEOTIDE SEQUENCE</scope>
    <source>
        <strain evidence="2">MF-1</strain>
    </source>
</reference>
<dbReference type="Proteomes" id="UP000765509">
    <property type="component" value="Unassembled WGS sequence"/>
</dbReference>